<dbReference type="AlphaFoldDB" id="A0A6N9T6M0"/>
<dbReference type="EMBL" id="JAAAMG010000023">
    <property type="protein sequence ID" value="NDW07037.1"/>
    <property type="molecule type" value="Genomic_DNA"/>
</dbReference>
<organism evidence="3 4">
    <name type="scientific">Jiella pacifica</name>
    <dbReference type="NCBI Taxonomy" id="2696469"/>
    <lineage>
        <taxon>Bacteria</taxon>
        <taxon>Pseudomonadati</taxon>
        <taxon>Pseudomonadota</taxon>
        <taxon>Alphaproteobacteria</taxon>
        <taxon>Hyphomicrobiales</taxon>
        <taxon>Aurantimonadaceae</taxon>
        <taxon>Jiella</taxon>
    </lineage>
</organism>
<feature type="compositionally biased region" description="Low complexity" evidence="1">
    <location>
        <begin position="860"/>
        <end position="873"/>
    </location>
</feature>
<feature type="region of interest" description="Disordered" evidence="1">
    <location>
        <begin position="408"/>
        <end position="499"/>
    </location>
</feature>
<feature type="domain" description="LysM" evidence="2">
    <location>
        <begin position="1003"/>
        <end position="1052"/>
    </location>
</feature>
<dbReference type="Gene3D" id="3.10.350.10">
    <property type="entry name" value="LysM domain"/>
    <property type="match status" value="1"/>
</dbReference>
<protein>
    <submittedName>
        <fullName evidence="3">LysM peptidoglycan-binding domain-containing protein</fullName>
    </submittedName>
</protein>
<dbReference type="InterPro" id="IPR052196">
    <property type="entry name" value="Bact_Kbp"/>
</dbReference>
<feature type="compositionally biased region" description="Polar residues" evidence="1">
    <location>
        <begin position="561"/>
        <end position="571"/>
    </location>
</feature>
<feature type="compositionally biased region" description="Low complexity" evidence="1">
    <location>
        <begin position="225"/>
        <end position="236"/>
    </location>
</feature>
<accession>A0A6N9T6M0</accession>
<dbReference type="InterPro" id="IPR036779">
    <property type="entry name" value="LysM_dom_sf"/>
</dbReference>
<dbReference type="Proteomes" id="UP000469011">
    <property type="component" value="Unassembled WGS sequence"/>
</dbReference>
<keyword evidence="4" id="KW-1185">Reference proteome</keyword>
<dbReference type="InterPro" id="IPR018392">
    <property type="entry name" value="LysM"/>
</dbReference>
<gene>
    <name evidence="3" type="ORF">GTK09_21715</name>
</gene>
<dbReference type="CDD" id="cd00118">
    <property type="entry name" value="LysM"/>
    <property type="match status" value="1"/>
</dbReference>
<feature type="compositionally biased region" description="Low complexity" evidence="1">
    <location>
        <begin position="540"/>
        <end position="557"/>
    </location>
</feature>
<sequence>MQRRALGILLFCLVLLVAIIAGYWDMLESEKLRIADRGEVSPPVREGTIDPTGFSAASEPSETAAAGSQGEAPAEGRAAIDRGEDAAREDEDAGKEIASRVTGREAATPSGIAAEDEAETSEAASPQAGGSGGVNGANTPSDAVAAPDSPGADRLAAGKSDRRSGGEGTVMPSGGRSQAATSVPSGGDGLAAANAGTQPSTEPDADPAKAGATAGNEAASDRVAGGEAQPGQPGAASDGAPETAGTSMTETNRRQAAAGLEQPAEASGASASRPGESTAMAPGALQETTDTASASAGHDGDVAEAGHEGGRSAGDGAVVAAEASEDAAPAAAGAPSEAVGAGGPRVADADEPRFDILRVEPDGSTLVAGRSAPNSTVTLRDGDETLGSDKAGRDGDFVIVLDRPLQPGDHSIQIHSEDESGSARTSRETAVVSVPQDGRAEDLLAMIEEPGAPSRLIDTPAARAPATGTQAGEPVDERASAASKDGAPGGSATGVDAASVARLEAPVDAAAEPADGAGANGSDVAGLTSSQGEAATPPADGESVVADSSGSAGEAAGTESPAGQRQASVAPSASALAETTGPAAAEAPLRVEAVEIDDGKIFIAGSAEPGTRFRVYVDNQPFAAGTADRNGRFVVSSDQQLSVGDHLIRVDQLSGASDVTARVEVPFFRPEGNSLAAVAENEAGPDRMPELAAADVPQAASEPQTTSTAAAAPVEQAEAAPQGREEPIGPASTEVAEPEIAERQSPRGEATSGGEPQPASTATDDDPTTAPGAPPASDGQRQDEDTQLAARLSGGSSAPEPAASSGPGATADAPTFDRAAAAAAGESNDEAAASGAQSVTPSPANANANANSGSRIATDGAPSLDPLGALAPGAAGGVTDGLAEADGETTRGGRVVAQRRDADGREEAGTTEQAEDTQGELSDRTASSDGEGAGEPANAGGATASASGGEATAEADTSAPGPDAAGSVTPLAEEDRQGDVASADKSGRVPLLRQPALAAAKSSRVIIRKGDTLWRISRDSYGAGHRYTVIYLANGDQIRDPNLIYPGQVFRMPEEQRSEAAGENASSRAVE</sequence>
<dbReference type="PANTHER" id="PTHR34700">
    <property type="entry name" value="POTASSIUM BINDING PROTEIN KBP"/>
    <property type="match status" value="1"/>
</dbReference>
<feature type="compositionally biased region" description="Low complexity" evidence="1">
    <location>
        <begin position="934"/>
        <end position="955"/>
    </location>
</feature>
<evidence type="ECO:0000313" key="3">
    <source>
        <dbReference type="EMBL" id="NDW07037.1"/>
    </source>
</evidence>
<feature type="compositionally biased region" description="Low complexity" evidence="1">
    <location>
        <begin position="709"/>
        <end position="722"/>
    </location>
</feature>
<feature type="compositionally biased region" description="Basic and acidic residues" evidence="1">
    <location>
        <begin position="898"/>
        <end position="908"/>
    </location>
</feature>
<feature type="compositionally biased region" description="Low complexity" evidence="1">
    <location>
        <begin position="793"/>
        <end position="836"/>
    </location>
</feature>
<feature type="compositionally biased region" description="Low complexity" evidence="1">
    <location>
        <begin position="314"/>
        <end position="339"/>
    </location>
</feature>
<comment type="caution">
    <text evidence="3">The sequence shown here is derived from an EMBL/GenBank/DDBJ whole genome shotgun (WGS) entry which is preliminary data.</text>
</comment>
<dbReference type="Pfam" id="PF01476">
    <property type="entry name" value="LysM"/>
    <property type="match status" value="1"/>
</dbReference>
<reference evidence="3 4" key="1">
    <citation type="submission" date="2020-01" db="EMBL/GenBank/DDBJ databases">
        <title>Jiella pacifica sp. nov.</title>
        <authorList>
            <person name="Xue Z."/>
            <person name="Zhu S."/>
            <person name="Chen J."/>
            <person name="Yang J."/>
        </authorList>
    </citation>
    <scope>NUCLEOTIDE SEQUENCE [LARGE SCALE GENOMIC DNA]</scope>
    <source>
        <strain evidence="3 4">40Bstr34</strain>
    </source>
</reference>
<feature type="region of interest" description="Disordered" evidence="1">
    <location>
        <begin position="41"/>
        <end position="392"/>
    </location>
</feature>
<evidence type="ECO:0000259" key="2">
    <source>
        <dbReference type="PROSITE" id="PS51782"/>
    </source>
</evidence>
<feature type="compositionally biased region" description="Low complexity" evidence="1">
    <location>
        <begin position="208"/>
        <end position="218"/>
    </location>
</feature>
<evidence type="ECO:0000256" key="1">
    <source>
        <dbReference type="SAM" id="MobiDB-lite"/>
    </source>
</evidence>
<proteinExistence type="predicted"/>
<dbReference type="PROSITE" id="PS51782">
    <property type="entry name" value="LYSM"/>
    <property type="match status" value="1"/>
</dbReference>
<dbReference type="SMART" id="SM00257">
    <property type="entry name" value="LysM"/>
    <property type="match status" value="1"/>
</dbReference>
<feature type="compositionally biased region" description="Polar residues" evidence="1">
    <location>
        <begin position="175"/>
        <end position="184"/>
    </location>
</feature>
<feature type="compositionally biased region" description="Low complexity" evidence="1">
    <location>
        <begin position="573"/>
        <end position="582"/>
    </location>
</feature>
<feature type="region of interest" description="Disordered" evidence="1">
    <location>
        <begin position="694"/>
        <end position="987"/>
    </location>
</feature>
<evidence type="ECO:0000313" key="4">
    <source>
        <dbReference type="Proteomes" id="UP000469011"/>
    </source>
</evidence>
<dbReference type="RefSeq" id="WP_163465495.1">
    <property type="nucleotide sequence ID" value="NZ_JAAAMG010000023.1"/>
</dbReference>
<name>A0A6N9T6M0_9HYPH</name>
<feature type="compositionally biased region" description="Basic and acidic residues" evidence="1">
    <location>
        <begin position="298"/>
        <end position="310"/>
    </location>
</feature>
<feature type="region of interest" description="Disordered" evidence="1">
    <location>
        <begin position="511"/>
        <end position="582"/>
    </location>
</feature>
<feature type="compositionally biased region" description="Low complexity" evidence="1">
    <location>
        <begin position="758"/>
        <end position="779"/>
    </location>
</feature>
<feature type="compositionally biased region" description="Basic and acidic residues" evidence="1">
    <location>
        <begin position="347"/>
        <end position="361"/>
    </location>
</feature>
<feature type="compositionally biased region" description="Low complexity" evidence="1">
    <location>
        <begin position="55"/>
        <end position="68"/>
    </location>
</feature>
<dbReference type="PANTHER" id="PTHR34700:SF4">
    <property type="entry name" value="PHAGE-LIKE ELEMENT PBSX PROTEIN XKDP"/>
    <property type="match status" value="1"/>
</dbReference>